<protein>
    <submittedName>
        <fullName evidence="1">Uncharacterized protein</fullName>
    </submittedName>
</protein>
<proteinExistence type="predicted"/>
<keyword evidence="2" id="KW-1185">Reference proteome</keyword>
<evidence type="ECO:0000313" key="1">
    <source>
        <dbReference type="EMBL" id="KXZ43087.1"/>
    </source>
</evidence>
<accession>A0A150FZS2</accession>
<comment type="caution">
    <text evidence="1">The sequence shown here is derived from an EMBL/GenBank/DDBJ whole genome shotgun (WGS) entry which is preliminary data.</text>
</comment>
<evidence type="ECO:0000313" key="2">
    <source>
        <dbReference type="Proteomes" id="UP000075714"/>
    </source>
</evidence>
<gene>
    <name evidence="1" type="ORF">GPECTOR_102g40</name>
</gene>
<reference evidence="2" key="1">
    <citation type="journal article" date="2016" name="Nat. Commun.">
        <title>The Gonium pectorale genome demonstrates co-option of cell cycle regulation during the evolution of multicellularity.</title>
        <authorList>
            <person name="Hanschen E.R."/>
            <person name="Marriage T.N."/>
            <person name="Ferris P.J."/>
            <person name="Hamaji T."/>
            <person name="Toyoda A."/>
            <person name="Fujiyama A."/>
            <person name="Neme R."/>
            <person name="Noguchi H."/>
            <person name="Minakuchi Y."/>
            <person name="Suzuki M."/>
            <person name="Kawai-Toyooka H."/>
            <person name="Smith D.R."/>
            <person name="Sparks H."/>
            <person name="Anderson J."/>
            <person name="Bakaric R."/>
            <person name="Luria V."/>
            <person name="Karger A."/>
            <person name="Kirschner M.W."/>
            <person name="Durand P.M."/>
            <person name="Michod R.E."/>
            <person name="Nozaki H."/>
            <person name="Olson B.J."/>
        </authorList>
    </citation>
    <scope>NUCLEOTIDE SEQUENCE [LARGE SCALE GENOMIC DNA]</scope>
    <source>
        <strain evidence="2">NIES-2863</strain>
    </source>
</reference>
<dbReference type="Proteomes" id="UP000075714">
    <property type="component" value="Unassembled WGS sequence"/>
</dbReference>
<name>A0A150FZS2_GONPE</name>
<organism evidence="1 2">
    <name type="scientific">Gonium pectorale</name>
    <name type="common">Green alga</name>
    <dbReference type="NCBI Taxonomy" id="33097"/>
    <lineage>
        <taxon>Eukaryota</taxon>
        <taxon>Viridiplantae</taxon>
        <taxon>Chlorophyta</taxon>
        <taxon>core chlorophytes</taxon>
        <taxon>Chlorophyceae</taxon>
        <taxon>CS clade</taxon>
        <taxon>Chlamydomonadales</taxon>
        <taxon>Volvocaceae</taxon>
        <taxon>Gonium</taxon>
    </lineage>
</organism>
<dbReference type="OrthoDB" id="1902587at2759"/>
<dbReference type="EMBL" id="LSYV01000103">
    <property type="protein sequence ID" value="KXZ43087.1"/>
    <property type="molecule type" value="Genomic_DNA"/>
</dbReference>
<dbReference type="AlphaFoldDB" id="A0A150FZS2"/>
<dbReference type="SUPFAM" id="SSF54534">
    <property type="entry name" value="FKBP-like"/>
    <property type="match status" value="1"/>
</dbReference>
<sequence>MGCDSWSRRLNGYALQQCLREARKVREAAEGADGTSSDGGSDAVREERLRYRQYEQPGTLVTLPSGIQYRELLEGTGPEAVLGSVCEISYIVYRLSSGAYYKYSSGGTPVFLYSLGYGQEGKDDVGQTYRFR</sequence>